<proteinExistence type="predicted"/>
<feature type="region of interest" description="Disordered" evidence="1">
    <location>
        <begin position="1"/>
        <end position="44"/>
    </location>
</feature>
<protein>
    <submittedName>
        <fullName evidence="2">Uncharacterized protein</fullName>
    </submittedName>
</protein>
<name>A0AAD3TCM8_NEPGR</name>
<gene>
    <name evidence="2" type="ORF">Nepgr_029523</name>
</gene>
<dbReference type="AlphaFoldDB" id="A0AAD3TCM8"/>
<evidence type="ECO:0000313" key="2">
    <source>
        <dbReference type="EMBL" id="GMH27680.1"/>
    </source>
</evidence>
<comment type="caution">
    <text evidence="2">The sequence shown here is derived from an EMBL/GenBank/DDBJ whole genome shotgun (WGS) entry which is preliminary data.</text>
</comment>
<keyword evidence="3" id="KW-1185">Reference proteome</keyword>
<sequence>MESICSLQKLKQPSSSSSDGGVDSSSRGYSGRSGRRANEEQQRRHCVVGVEEVKLMEKEEDQQVLEFLEGKKLGSKRSEVEGERRGSTGS</sequence>
<reference evidence="2" key="1">
    <citation type="submission" date="2023-05" db="EMBL/GenBank/DDBJ databases">
        <title>Nepenthes gracilis genome sequencing.</title>
        <authorList>
            <person name="Fukushima K."/>
        </authorList>
    </citation>
    <scope>NUCLEOTIDE SEQUENCE</scope>
    <source>
        <strain evidence="2">SING2019-196</strain>
    </source>
</reference>
<evidence type="ECO:0000313" key="3">
    <source>
        <dbReference type="Proteomes" id="UP001279734"/>
    </source>
</evidence>
<feature type="region of interest" description="Disordered" evidence="1">
    <location>
        <begin position="69"/>
        <end position="90"/>
    </location>
</feature>
<evidence type="ECO:0000256" key="1">
    <source>
        <dbReference type="SAM" id="MobiDB-lite"/>
    </source>
</evidence>
<dbReference type="Proteomes" id="UP001279734">
    <property type="component" value="Unassembled WGS sequence"/>
</dbReference>
<dbReference type="EMBL" id="BSYO01000033">
    <property type="protein sequence ID" value="GMH27680.1"/>
    <property type="molecule type" value="Genomic_DNA"/>
</dbReference>
<feature type="compositionally biased region" description="Low complexity" evidence="1">
    <location>
        <begin position="14"/>
        <end position="32"/>
    </location>
</feature>
<feature type="compositionally biased region" description="Polar residues" evidence="1">
    <location>
        <begin position="1"/>
        <end position="13"/>
    </location>
</feature>
<organism evidence="2 3">
    <name type="scientific">Nepenthes gracilis</name>
    <name type="common">Slender pitcher plant</name>
    <dbReference type="NCBI Taxonomy" id="150966"/>
    <lineage>
        <taxon>Eukaryota</taxon>
        <taxon>Viridiplantae</taxon>
        <taxon>Streptophyta</taxon>
        <taxon>Embryophyta</taxon>
        <taxon>Tracheophyta</taxon>
        <taxon>Spermatophyta</taxon>
        <taxon>Magnoliopsida</taxon>
        <taxon>eudicotyledons</taxon>
        <taxon>Gunneridae</taxon>
        <taxon>Pentapetalae</taxon>
        <taxon>Caryophyllales</taxon>
        <taxon>Nepenthaceae</taxon>
        <taxon>Nepenthes</taxon>
    </lineage>
</organism>
<accession>A0AAD3TCM8</accession>